<feature type="binding site" evidence="1">
    <location>
        <position position="124"/>
    </location>
    <ligand>
        <name>5-amino-6-(D-ribitylamino)uracil</name>
        <dbReference type="ChEBI" id="CHEBI:15934"/>
    </ligand>
</feature>
<reference evidence="3" key="1">
    <citation type="submission" date="2021-06" db="EMBL/GenBank/DDBJ databases">
        <authorList>
            <person name="Huq M.A."/>
        </authorList>
    </citation>
    <scope>NUCLEOTIDE SEQUENCE</scope>
    <source>
        <strain evidence="3">MAH-26</strain>
    </source>
</reference>
<dbReference type="Pfam" id="PF00885">
    <property type="entry name" value="DMRL_synthase"/>
    <property type="match status" value="1"/>
</dbReference>
<dbReference type="Proteomes" id="UP000812270">
    <property type="component" value="Unassembled WGS sequence"/>
</dbReference>
<dbReference type="PANTHER" id="PTHR21058">
    <property type="entry name" value="6,7-DIMETHYL-8-RIBITYLLUMAZINE SYNTHASE DMRL SYNTHASE LUMAZINE SYNTHASE"/>
    <property type="match status" value="1"/>
</dbReference>
<dbReference type="CDD" id="cd09209">
    <property type="entry name" value="Lumazine_synthase-I"/>
    <property type="match status" value="1"/>
</dbReference>
<dbReference type="HAMAP" id="MF_00178">
    <property type="entry name" value="Lumazine_synth"/>
    <property type="match status" value="1"/>
</dbReference>
<dbReference type="AlphaFoldDB" id="A0A9E2W1G6"/>
<comment type="catalytic activity">
    <reaction evidence="1">
        <text>(2S)-2-hydroxy-3-oxobutyl phosphate + 5-amino-6-(D-ribitylamino)uracil = 6,7-dimethyl-8-(1-D-ribityl)lumazine + phosphate + 2 H2O + H(+)</text>
        <dbReference type="Rhea" id="RHEA:26152"/>
        <dbReference type="ChEBI" id="CHEBI:15377"/>
        <dbReference type="ChEBI" id="CHEBI:15378"/>
        <dbReference type="ChEBI" id="CHEBI:15934"/>
        <dbReference type="ChEBI" id="CHEBI:43474"/>
        <dbReference type="ChEBI" id="CHEBI:58201"/>
        <dbReference type="ChEBI" id="CHEBI:58830"/>
        <dbReference type="EC" id="2.5.1.78"/>
    </reaction>
</comment>
<gene>
    <name evidence="1 3" type="primary">ribH</name>
    <name evidence="3" type="ORF">KTO63_02930</name>
</gene>
<proteinExistence type="inferred from homology"/>
<dbReference type="NCBIfam" id="TIGR00114">
    <property type="entry name" value="lumazine-synth"/>
    <property type="match status" value="1"/>
</dbReference>
<comment type="pathway">
    <text evidence="1">Cofactor biosynthesis; riboflavin biosynthesis; riboflavin from 2-hydroxy-3-oxobutyl phosphate and 5-amino-6-(D-ribitylamino)uracil: step 1/2.</text>
</comment>
<name>A0A9E2W1G6_9BACT</name>
<feature type="binding site" evidence="1">
    <location>
        <begin position="62"/>
        <end position="64"/>
    </location>
    <ligand>
        <name>5-amino-6-(D-ribitylamino)uracil</name>
        <dbReference type="ChEBI" id="CHEBI:15934"/>
    </ligand>
</feature>
<feature type="binding site" evidence="1">
    <location>
        <begin position="91"/>
        <end position="93"/>
    </location>
    <ligand>
        <name>5-amino-6-(D-ribitylamino)uracil</name>
        <dbReference type="ChEBI" id="CHEBI:15934"/>
    </ligand>
</feature>
<dbReference type="InterPro" id="IPR002180">
    <property type="entry name" value="LS/RS"/>
</dbReference>
<dbReference type="RefSeq" id="WP_217789623.1">
    <property type="nucleotide sequence ID" value="NZ_JAHSPG010000001.1"/>
</dbReference>
<organism evidence="3 4">
    <name type="scientific">Pinibacter aurantiacus</name>
    <dbReference type="NCBI Taxonomy" id="2851599"/>
    <lineage>
        <taxon>Bacteria</taxon>
        <taxon>Pseudomonadati</taxon>
        <taxon>Bacteroidota</taxon>
        <taxon>Chitinophagia</taxon>
        <taxon>Chitinophagales</taxon>
        <taxon>Chitinophagaceae</taxon>
        <taxon>Pinibacter</taxon>
    </lineage>
</organism>
<comment type="caution">
    <text evidence="3">The sequence shown here is derived from an EMBL/GenBank/DDBJ whole genome shotgun (WGS) entry which is preliminary data.</text>
</comment>
<dbReference type="GO" id="GO:0009349">
    <property type="term" value="C:riboflavin synthase complex"/>
    <property type="evidence" value="ECO:0007669"/>
    <property type="project" value="UniProtKB-UniRule"/>
</dbReference>
<feature type="active site" description="Proton donor" evidence="1">
    <location>
        <position position="99"/>
    </location>
</feature>
<feature type="binding site" evidence="1">
    <location>
        <position position="30"/>
    </location>
    <ligand>
        <name>5-amino-6-(D-ribitylamino)uracil</name>
        <dbReference type="ChEBI" id="CHEBI:15934"/>
    </ligand>
</feature>
<sequence>MATVSNSSLLEINAGILPKDACVVIVKTEWNAVTINKLEDGCRKVFAEQGIENVKTIVVPGAFEIPFGVKAYWEAKENSYEQPDAFIALGVVLRGDTPHFDYVCKAVTDGVVNLNLQLPVPVIFGVLTVDNQQQADERVGGVHGHKGEEAAITALKMIALKRSFEH</sequence>
<dbReference type="GO" id="GO:0000906">
    <property type="term" value="F:6,7-dimethyl-8-ribityllumazine synthase activity"/>
    <property type="evidence" value="ECO:0007669"/>
    <property type="project" value="UniProtKB-UniRule"/>
</dbReference>
<dbReference type="EC" id="2.5.1.78" evidence="1 2"/>
<dbReference type="PANTHER" id="PTHR21058:SF0">
    <property type="entry name" value="6,7-DIMETHYL-8-RIBITYLLUMAZINE SYNTHASE"/>
    <property type="match status" value="1"/>
</dbReference>
<comment type="similarity">
    <text evidence="1">Belongs to the DMRL synthase family.</text>
</comment>
<keyword evidence="1" id="KW-0686">Riboflavin biosynthesis</keyword>
<keyword evidence="1 3" id="KW-0808">Transferase</keyword>
<comment type="function">
    <text evidence="1">Catalyzes the formation of 6,7-dimethyl-8-ribityllumazine by condensation of 5-amino-6-(D-ribitylamino)uracil with 3,4-dihydroxy-2-butanone 4-phosphate. This is the penultimate step in the biosynthesis of riboflavin.</text>
</comment>
<dbReference type="GO" id="GO:0005829">
    <property type="term" value="C:cytosol"/>
    <property type="evidence" value="ECO:0007669"/>
    <property type="project" value="TreeGrafter"/>
</dbReference>
<dbReference type="InterPro" id="IPR034964">
    <property type="entry name" value="LS"/>
</dbReference>
<dbReference type="GO" id="GO:0009231">
    <property type="term" value="P:riboflavin biosynthetic process"/>
    <property type="evidence" value="ECO:0007669"/>
    <property type="project" value="UniProtKB-UniRule"/>
</dbReference>
<dbReference type="EMBL" id="JAHSPG010000001">
    <property type="protein sequence ID" value="MBV4356085.1"/>
    <property type="molecule type" value="Genomic_DNA"/>
</dbReference>
<evidence type="ECO:0000256" key="1">
    <source>
        <dbReference type="HAMAP-Rule" id="MF_00178"/>
    </source>
</evidence>
<evidence type="ECO:0000313" key="4">
    <source>
        <dbReference type="Proteomes" id="UP000812270"/>
    </source>
</evidence>
<protein>
    <recommendedName>
        <fullName evidence="1 2">6,7-dimethyl-8-ribityllumazine synthase</fullName>
        <shortName evidence="1">DMRL synthase</shortName>
        <shortName evidence="1">LS</shortName>
        <shortName evidence="1">Lumazine synthase</shortName>
        <ecNumber evidence="1 2">2.5.1.78</ecNumber>
    </recommendedName>
</protein>
<evidence type="ECO:0000313" key="3">
    <source>
        <dbReference type="EMBL" id="MBV4356085.1"/>
    </source>
</evidence>
<feature type="binding site" evidence="1">
    <location>
        <position position="138"/>
    </location>
    <ligand>
        <name>(2S)-2-hydroxy-3-oxobutyl phosphate</name>
        <dbReference type="ChEBI" id="CHEBI:58830"/>
    </ligand>
</feature>
<evidence type="ECO:0000256" key="2">
    <source>
        <dbReference type="NCBIfam" id="TIGR00114"/>
    </source>
</evidence>
<keyword evidence="4" id="KW-1185">Reference proteome</keyword>
<accession>A0A9E2W1G6</accession>
<feature type="binding site" evidence="1">
    <location>
        <begin position="96"/>
        <end position="97"/>
    </location>
    <ligand>
        <name>(2S)-2-hydroxy-3-oxobutyl phosphate</name>
        <dbReference type="ChEBI" id="CHEBI:58830"/>
    </ligand>
</feature>